<gene>
    <name evidence="11" type="ORF">GSOID_T00009519001</name>
</gene>
<dbReference type="AlphaFoldDB" id="E4XEY7"/>
<feature type="chain" id="PRO_5003190233" description="Sulfotransferase" evidence="10">
    <location>
        <begin position="35"/>
        <end position="460"/>
    </location>
</feature>
<proteinExistence type="predicted"/>
<evidence type="ECO:0000313" key="12">
    <source>
        <dbReference type="Proteomes" id="UP000001307"/>
    </source>
</evidence>
<feature type="signal peptide" evidence="10">
    <location>
        <begin position="1"/>
        <end position="34"/>
    </location>
</feature>
<evidence type="ECO:0000256" key="1">
    <source>
        <dbReference type="ARBA" id="ARBA00004323"/>
    </source>
</evidence>
<protein>
    <recommendedName>
        <fullName evidence="13">Sulfotransferase</fullName>
    </recommendedName>
</protein>
<dbReference type="InterPro" id="IPR007734">
    <property type="entry name" value="Heparan_SO4_2-O-STrfase"/>
</dbReference>
<keyword evidence="12" id="KW-1185">Reference proteome</keyword>
<dbReference type="GO" id="GO:0008146">
    <property type="term" value="F:sulfotransferase activity"/>
    <property type="evidence" value="ECO:0007669"/>
    <property type="project" value="InterPro"/>
</dbReference>
<evidence type="ECO:0008006" key="13">
    <source>
        <dbReference type="Google" id="ProtNLM"/>
    </source>
</evidence>
<evidence type="ECO:0000256" key="9">
    <source>
        <dbReference type="SAM" id="MobiDB-lite"/>
    </source>
</evidence>
<organism evidence="11">
    <name type="scientific">Oikopleura dioica</name>
    <name type="common">Tunicate</name>
    <dbReference type="NCBI Taxonomy" id="34765"/>
    <lineage>
        <taxon>Eukaryota</taxon>
        <taxon>Metazoa</taxon>
        <taxon>Chordata</taxon>
        <taxon>Tunicata</taxon>
        <taxon>Appendicularia</taxon>
        <taxon>Copelata</taxon>
        <taxon>Oikopleuridae</taxon>
        <taxon>Oikopleura</taxon>
    </lineage>
</organism>
<dbReference type="Gene3D" id="3.40.50.300">
    <property type="entry name" value="P-loop containing nucleotide triphosphate hydrolases"/>
    <property type="match status" value="1"/>
</dbReference>
<keyword evidence="3" id="KW-0812">Transmembrane</keyword>
<evidence type="ECO:0000256" key="6">
    <source>
        <dbReference type="ARBA" id="ARBA00023034"/>
    </source>
</evidence>
<evidence type="ECO:0000256" key="4">
    <source>
        <dbReference type="ARBA" id="ARBA00022968"/>
    </source>
</evidence>
<keyword evidence="4" id="KW-0735">Signal-anchor</keyword>
<evidence type="ECO:0000256" key="10">
    <source>
        <dbReference type="SAM" id="SignalP"/>
    </source>
</evidence>
<feature type="compositionally biased region" description="Acidic residues" evidence="9">
    <location>
        <begin position="108"/>
        <end position="117"/>
    </location>
</feature>
<comment type="subcellular location">
    <subcellularLocation>
        <location evidence="1">Golgi apparatus membrane</location>
        <topology evidence="1">Single-pass type II membrane protein</topology>
    </subcellularLocation>
</comment>
<sequence>MGASSRRIKSWVRTKWDMVLIFLLIVVVVPQVQTRNKHKHNSPTPVPLEQKTKIVVASENDNHEDYSDDIVNVVEDEKHWDKVEDNIKEEKDISASSQILVPSKDYSDEPPELDEEEHTTQLPPTEKPFIPIESGEEGEENSQKPVNEKTSVIRGRADVWTPDQIKTDDDLFETALGMDMGKLPNPDFVYHNKLPKCGSTTMHAILGVLSRWNSFRYLKLEPGLVKFFDGEKMSKLITTLVENKKVSKPFFIFKHHYYFNASMYDFETPTWINVIRDPLSWFESNFYFKRFGWERQPGSRRRDDQDLTIDKCVETGHEDCKRVKWKYNQFLCGNAPVCIGHSPAEKQRAAEIAKHNIANNFFLVGILEQFIDTLNVFEKLMPAYYSRAVEALNSKSVQQIINATKTQHKTPMSDASKNYFRNGPLRHEIDVYNFAKRIFNEKMKRAGIDPFVKVTIKVDY</sequence>
<reference evidence="11" key="1">
    <citation type="journal article" date="2010" name="Science">
        <title>Plasticity of animal genome architecture unmasked by rapid evolution of a pelagic tunicate.</title>
        <authorList>
            <person name="Denoeud F."/>
            <person name="Henriet S."/>
            <person name="Mungpakdee S."/>
            <person name="Aury J.M."/>
            <person name="Da Silva C."/>
            <person name="Brinkmann H."/>
            <person name="Mikhaleva J."/>
            <person name="Olsen L.C."/>
            <person name="Jubin C."/>
            <person name="Canestro C."/>
            <person name="Bouquet J.M."/>
            <person name="Danks G."/>
            <person name="Poulain J."/>
            <person name="Campsteijn C."/>
            <person name="Adamski M."/>
            <person name="Cross I."/>
            <person name="Yadetie F."/>
            <person name="Muffato M."/>
            <person name="Louis A."/>
            <person name="Butcher S."/>
            <person name="Tsagkogeorga G."/>
            <person name="Konrad A."/>
            <person name="Singh S."/>
            <person name="Jensen M.F."/>
            <person name="Cong E.H."/>
            <person name="Eikeseth-Otteraa H."/>
            <person name="Noel B."/>
            <person name="Anthouard V."/>
            <person name="Porcel B.M."/>
            <person name="Kachouri-Lafond R."/>
            <person name="Nishino A."/>
            <person name="Ugolini M."/>
            <person name="Chourrout P."/>
            <person name="Nishida H."/>
            <person name="Aasland R."/>
            <person name="Huzurbazar S."/>
            <person name="Westhof E."/>
            <person name="Delsuc F."/>
            <person name="Lehrach H."/>
            <person name="Reinhardt R."/>
            <person name="Weissenbach J."/>
            <person name="Roy S.W."/>
            <person name="Artiguenave F."/>
            <person name="Postlethwait J.H."/>
            <person name="Manak J.R."/>
            <person name="Thompson E.M."/>
            <person name="Jaillon O."/>
            <person name="Du Pasquier L."/>
            <person name="Boudinot P."/>
            <person name="Liberles D.A."/>
            <person name="Volff J.N."/>
            <person name="Philippe H."/>
            <person name="Lenhard B."/>
            <person name="Roest Crollius H."/>
            <person name="Wincker P."/>
            <person name="Chourrout D."/>
        </authorList>
    </citation>
    <scope>NUCLEOTIDE SEQUENCE [LARGE SCALE GENOMIC DNA]</scope>
</reference>
<keyword evidence="5" id="KW-1133">Transmembrane helix</keyword>
<accession>E4XEY7</accession>
<dbReference type="GO" id="GO:0000139">
    <property type="term" value="C:Golgi membrane"/>
    <property type="evidence" value="ECO:0007669"/>
    <property type="project" value="UniProtKB-SubCell"/>
</dbReference>
<dbReference type="PANTHER" id="PTHR12129:SF15">
    <property type="entry name" value="URONYL 2-SULFOTRANSFERASE"/>
    <property type="match status" value="1"/>
</dbReference>
<keyword evidence="2" id="KW-0808">Transferase</keyword>
<dbReference type="OrthoDB" id="10019582at2759"/>
<evidence type="ECO:0000313" key="11">
    <source>
        <dbReference type="EMBL" id="CBY24171.1"/>
    </source>
</evidence>
<evidence type="ECO:0000256" key="3">
    <source>
        <dbReference type="ARBA" id="ARBA00022692"/>
    </source>
</evidence>
<dbReference type="InParanoid" id="E4XEY7"/>
<dbReference type="InterPro" id="IPR027417">
    <property type="entry name" value="P-loop_NTPase"/>
</dbReference>
<evidence type="ECO:0000256" key="8">
    <source>
        <dbReference type="ARBA" id="ARBA00023180"/>
    </source>
</evidence>
<dbReference type="EMBL" id="FN653044">
    <property type="protein sequence ID" value="CBY24171.1"/>
    <property type="molecule type" value="Genomic_DNA"/>
</dbReference>
<keyword evidence="6" id="KW-0333">Golgi apparatus</keyword>
<evidence type="ECO:0000256" key="5">
    <source>
        <dbReference type="ARBA" id="ARBA00022989"/>
    </source>
</evidence>
<dbReference type="Proteomes" id="UP000001307">
    <property type="component" value="Unassembled WGS sequence"/>
</dbReference>
<name>E4XEY7_OIKDI</name>
<dbReference type="PANTHER" id="PTHR12129">
    <property type="entry name" value="HEPARAN SULFATE 2-O-SULFOTRANSFERASE"/>
    <property type="match status" value="1"/>
</dbReference>
<evidence type="ECO:0000256" key="7">
    <source>
        <dbReference type="ARBA" id="ARBA00023136"/>
    </source>
</evidence>
<evidence type="ECO:0000256" key="2">
    <source>
        <dbReference type="ARBA" id="ARBA00022679"/>
    </source>
</evidence>
<dbReference type="SUPFAM" id="SSF52540">
    <property type="entry name" value="P-loop containing nucleoside triphosphate hydrolases"/>
    <property type="match status" value="1"/>
</dbReference>
<keyword evidence="7" id="KW-0472">Membrane</keyword>
<keyword evidence="10" id="KW-0732">Signal</keyword>
<keyword evidence="8" id="KW-0325">Glycoprotein</keyword>
<feature type="region of interest" description="Disordered" evidence="9">
    <location>
        <begin position="86"/>
        <end position="147"/>
    </location>
</feature>